<comment type="caution">
    <text evidence="2">The sequence shown here is derived from an EMBL/GenBank/DDBJ whole genome shotgun (WGS) entry which is preliminary data.</text>
</comment>
<accession>A0A6N7EIU2</accession>
<feature type="transmembrane region" description="Helical" evidence="1">
    <location>
        <begin position="34"/>
        <end position="52"/>
    </location>
</feature>
<feature type="transmembrane region" description="Helical" evidence="1">
    <location>
        <begin position="7"/>
        <end position="28"/>
    </location>
</feature>
<evidence type="ECO:0000313" key="2">
    <source>
        <dbReference type="EMBL" id="MPV36647.1"/>
    </source>
</evidence>
<keyword evidence="1" id="KW-0472">Membrane</keyword>
<keyword evidence="3" id="KW-1185">Reference proteome</keyword>
<feature type="transmembrane region" description="Helical" evidence="1">
    <location>
        <begin position="64"/>
        <end position="81"/>
    </location>
</feature>
<protein>
    <submittedName>
        <fullName evidence="2">DUF3017 domain-containing protein</fullName>
    </submittedName>
</protein>
<dbReference type="Pfam" id="PF11222">
    <property type="entry name" value="DUF3017"/>
    <property type="match status" value="1"/>
</dbReference>
<keyword evidence="1" id="KW-0812">Transmembrane</keyword>
<proteinExistence type="predicted"/>
<dbReference type="RefSeq" id="WP_152194769.1">
    <property type="nucleotide sequence ID" value="NZ_VUKD01000002.1"/>
</dbReference>
<evidence type="ECO:0000256" key="1">
    <source>
        <dbReference type="SAM" id="Phobius"/>
    </source>
</evidence>
<dbReference type="Proteomes" id="UP000437709">
    <property type="component" value="Unassembled WGS sequence"/>
</dbReference>
<sequence length="92" mass="9246">MSSTSPLRIAVALLTVLAVAAVCLLAVVVDGRTAVTAFAVLLAMAAVARAVAPETIVPGARSRAFDVAFLLVLALALGYLSPWGNATLPADA</sequence>
<dbReference type="InterPro" id="IPR021385">
    <property type="entry name" value="DUF3017"/>
</dbReference>
<keyword evidence="1" id="KW-1133">Transmembrane helix</keyword>
<gene>
    <name evidence="2" type="ORF">GB881_06180</name>
</gene>
<dbReference type="AlphaFoldDB" id="A0A6N7EIU2"/>
<evidence type="ECO:0000313" key="3">
    <source>
        <dbReference type="Proteomes" id="UP000437709"/>
    </source>
</evidence>
<reference evidence="2 3" key="1">
    <citation type="submission" date="2019-10" db="EMBL/GenBank/DDBJ databases">
        <title>Georgenia wutianyii sp. nov. and Georgenia yuyongxinii sp. nov. isolated from plateau pika (Ochotona curzoniae) in the Qinghai-Tibet plateau of China.</title>
        <authorList>
            <person name="Tian Z."/>
        </authorList>
    </citation>
    <scope>NUCLEOTIDE SEQUENCE [LARGE SCALE GENOMIC DNA]</scope>
    <source>
        <strain evidence="2 3">JCM 19765</strain>
    </source>
</reference>
<name>A0A6N7EIU2_9MICO</name>
<organism evidence="2 3">
    <name type="scientific">Georgenia subflava</name>
    <dbReference type="NCBI Taxonomy" id="1622177"/>
    <lineage>
        <taxon>Bacteria</taxon>
        <taxon>Bacillati</taxon>
        <taxon>Actinomycetota</taxon>
        <taxon>Actinomycetes</taxon>
        <taxon>Micrococcales</taxon>
        <taxon>Bogoriellaceae</taxon>
        <taxon>Georgenia</taxon>
    </lineage>
</organism>
<dbReference type="EMBL" id="WHPC01000016">
    <property type="protein sequence ID" value="MPV36647.1"/>
    <property type="molecule type" value="Genomic_DNA"/>
</dbReference>